<evidence type="ECO:0000256" key="9">
    <source>
        <dbReference type="ARBA" id="ARBA00037301"/>
    </source>
</evidence>
<evidence type="ECO:0000256" key="10">
    <source>
        <dbReference type="ARBA" id="ARBA00049181"/>
    </source>
</evidence>
<protein>
    <recommendedName>
        <fullName evidence="11">Hexosyltransferase</fullName>
        <ecNumber evidence="11">2.4.1.-</ecNumber>
    </recommendedName>
</protein>
<evidence type="ECO:0000256" key="1">
    <source>
        <dbReference type="ARBA" id="ARBA00004606"/>
    </source>
</evidence>
<sequence length="359" mass="39866">MKLPFGRQSWSNTDNPRHAPVILDTGDHRHKDRHSSRTDRSSANAGPVILSAEVGVAGRNIYPVADEEEQTQKDAREAENFKDAQAMHLVYSACGETVKSEFFMSLKSLYLFAVSGFVREPAYYHIHVLSDGAVSKEDLASLRPLSNFKASVHPKFPGATTLFKLCSTERMYLHQHADFKDLDKVIYVDTDTLWLDDAVFWWTHFKHVGTMRAAFGLAENAGSGNGSWYINAPIPHHGERGVNAGTMMASLAAIRASNFTAERDAIIANYLPLNQLPLGDQDVLNIYGHDHPDQIYVMPCIFNFRFDAGCQEGQPVVLHGNRALKNNPSSSYNHLYTFFSKIGVANPASVSSNTSLEAF</sequence>
<dbReference type="AlphaFoldDB" id="I0YTV2"/>
<keyword evidence="14" id="KW-1185">Reference proteome</keyword>
<feature type="compositionally biased region" description="Basic and acidic residues" evidence="12">
    <location>
        <begin position="25"/>
        <end position="40"/>
    </location>
</feature>
<dbReference type="PANTHER" id="PTHR46012:SF2">
    <property type="entry name" value="IP22168P"/>
    <property type="match status" value="1"/>
</dbReference>
<dbReference type="InterPro" id="IPR051993">
    <property type="entry name" value="Glycosyltransferase_8"/>
</dbReference>
<keyword evidence="8" id="KW-0325">Glycoprotein</keyword>
<keyword evidence="6" id="KW-1133">Transmembrane helix</keyword>
<evidence type="ECO:0000256" key="11">
    <source>
        <dbReference type="RuleBase" id="RU362027"/>
    </source>
</evidence>
<comment type="caution">
    <text evidence="13">The sequence shown here is derived from an EMBL/GenBank/DDBJ whole genome shotgun (WGS) entry which is preliminary data.</text>
</comment>
<evidence type="ECO:0000256" key="4">
    <source>
        <dbReference type="ARBA" id="ARBA00022692"/>
    </source>
</evidence>
<reference evidence="13 14" key="1">
    <citation type="journal article" date="2012" name="Genome Biol.">
        <title>The genome of the polar eukaryotic microalga coccomyxa subellipsoidea reveals traits of cold adaptation.</title>
        <authorList>
            <person name="Blanc G."/>
            <person name="Agarkova I."/>
            <person name="Grimwood J."/>
            <person name="Kuo A."/>
            <person name="Brueggeman A."/>
            <person name="Dunigan D."/>
            <person name="Gurnon J."/>
            <person name="Ladunga I."/>
            <person name="Lindquist E."/>
            <person name="Lucas S."/>
            <person name="Pangilinan J."/>
            <person name="Proschold T."/>
            <person name="Salamov A."/>
            <person name="Schmutz J."/>
            <person name="Weeks D."/>
            <person name="Yamada T."/>
            <person name="Claverie J.M."/>
            <person name="Grigoriev I."/>
            <person name="Van Etten J."/>
            <person name="Lomsadze A."/>
            <person name="Borodovsky M."/>
        </authorList>
    </citation>
    <scope>NUCLEOTIDE SEQUENCE [LARGE SCALE GENOMIC DNA]</scope>
    <source>
        <strain evidence="13 14">C-169</strain>
    </source>
</reference>
<dbReference type="GO" id="GO:0016020">
    <property type="term" value="C:membrane"/>
    <property type="evidence" value="ECO:0007669"/>
    <property type="project" value="UniProtKB-SubCell"/>
</dbReference>
<evidence type="ECO:0000256" key="8">
    <source>
        <dbReference type="ARBA" id="ARBA00023180"/>
    </source>
</evidence>
<dbReference type="GeneID" id="17039806"/>
<comment type="catalytic activity">
    <reaction evidence="10">
        <text>3-O-(beta-D-glucosyl)-L-seryl-[EGF-like domain protein] + UDP-alpha-D-xylose = 3-O-[alpha-D-xylosyl-(1-&gt;3)-beta-D-glucosyl]-L-seryl-[EGF-like domain protein] + UDP + H(+)</text>
        <dbReference type="Rhea" id="RHEA:56064"/>
        <dbReference type="Rhea" id="RHEA-COMP:14610"/>
        <dbReference type="Rhea" id="RHEA-COMP:14611"/>
        <dbReference type="ChEBI" id="CHEBI:15378"/>
        <dbReference type="ChEBI" id="CHEBI:57632"/>
        <dbReference type="ChEBI" id="CHEBI:58223"/>
        <dbReference type="ChEBI" id="CHEBI:140575"/>
        <dbReference type="ChEBI" id="CHEBI:140576"/>
        <dbReference type="EC" id="2.4.2.42"/>
    </reaction>
</comment>
<dbReference type="KEGG" id="csl:COCSUDRAFT_56271"/>
<dbReference type="PANTHER" id="PTHR46012">
    <property type="entry name" value="IP22168P"/>
    <property type="match status" value="1"/>
</dbReference>
<comment type="function">
    <text evidence="9">Glycosyltransferase which elongates the O-linked glucose attached to EGF-like repeats in the extracellular domain of Notch proteins by catalyzing the addition of xylose.</text>
</comment>
<keyword evidence="3" id="KW-0808">Transferase</keyword>
<keyword evidence="7" id="KW-0472">Membrane</keyword>
<dbReference type="Proteomes" id="UP000007264">
    <property type="component" value="Unassembled WGS sequence"/>
</dbReference>
<keyword evidence="2" id="KW-0328">Glycosyltransferase</keyword>
<dbReference type="InterPro" id="IPR029044">
    <property type="entry name" value="Nucleotide-diphossugar_trans"/>
</dbReference>
<dbReference type="Gene3D" id="3.90.550.10">
    <property type="entry name" value="Spore Coat Polysaccharide Biosynthesis Protein SpsA, Chain A"/>
    <property type="match status" value="1"/>
</dbReference>
<evidence type="ECO:0000256" key="3">
    <source>
        <dbReference type="ARBA" id="ARBA00022679"/>
    </source>
</evidence>
<keyword evidence="5" id="KW-0735">Signal-anchor</keyword>
<accession>I0YTV2</accession>
<keyword evidence="4" id="KW-0812">Transmembrane</keyword>
<feature type="region of interest" description="Disordered" evidence="12">
    <location>
        <begin position="1"/>
        <end position="44"/>
    </location>
</feature>
<dbReference type="GO" id="GO:0140563">
    <property type="term" value="F:UDP-D-xylose:beta-D-glucoside alpha-1,3-D-xylosyltransferase activity"/>
    <property type="evidence" value="ECO:0007669"/>
    <property type="project" value="UniProtKB-EC"/>
</dbReference>
<dbReference type="RefSeq" id="XP_005646365.1">
    <property type="nucleotide sequence ID" value="XM_005646308.1"/>
</dbReference>
<comment type="subcellular location">
    <subcellularLocation>
        <location evidence="1">Membrane</location>
        <topology evidence="1">Single-pass type II membrane protein</topology>
    </subcellularLocation>
</comment>
<dbReference type="GO" id="GO:0016266">
    <property type="term" value="P:protein O-linked glycosylation via N-acetyl-galactosamine"/>
    <property type="evidence" value="ECO:0007669"/>
    <property type="project" value="TreeGrafter"/>
</dbReference>
<evidence type="ECO:0000256" key="7">
    <source>
        <dbReference type="ARBA" id="ARBA00023136"/>
    </source>
</evidence>
<evidence type="ECO:0000256" key="2">
    <source>
        <dbReference type="ARBA" id="ARBA00022676"/>
    </source>
</evidence>
<dbReference type="Pfam" id="PF01501">
    <property type="entry name" value="Glyco_transf_8"/>
    <property type="match status" value="1"/>
</dbReference>
<dbReference type="SUPFAM" id="SSF53448">
    <property type="entry name" value="Nucleotide-diphospho-sugar transferases"/>
    <property type="match status" value="1"/>
</dbReference>
<organism evidence="13 14">
    <name type="scientific">Coccomyxa subellipsoidea (strain C-169)</name>
    <name type="common">Green microalga</name>
    <dbReference type="NCBI Taxonomy" id="574566"/>
    <lineage>
        <taxon>Eukaryota</taxon>
        <taxon>Viridiplantae</taxon>
        <taxon>Chlorophyta</taxon>
        <taxon>core chlorophytes</taxon>
        <taxon>Trebouxiophyceae</taxon>
        <taxon>Trebouxiophyceae incertae sedis</taxon>
        <taxon>Coccomyxaceae</taxon>
        <taxon>Coccomyxa</taxon>
        <taxon>Coccomyxa subellipsoidea</taxon>
    </lineage>
</organism>
<name>I0YTV2_COCSC</name>
<dbReference type="eggNOG" id="KOG3765">
    <property type="taxonomic scope" value="Eukaryota"/>
</dbReference>
<proteinExistence type="inferred from homology"/>
<evidence type="ECO:0000313" key="13">
    <source>
        <dbReference type="EMBL" id="EIE21821.1"/>
    </source>
</evidence>
<dbReference type="OrthoDB" id="10266326at2759"/>
<dbReference type="EMBL" id="AGSI01000011">
    <property type="protein sequence ID" value="EIE21821.1"/>
    <property type="molecule type" value="Genomic_DNA"/>
</dbReference>
<evidence type="ECO:0000256" key="5">
    <source>
        <dbReference type="ARBA" id="ARBA00022968"/>
    </source>
</evidence>
<dbReference type="InterPro" id="IPR002495">
    <property type="entry name" value="Glyco_trans_8"/>
</dbReference>
<comment type="similarity">
    <text evidence="11">Belongs to the glycosyltransferase 8 family.</text>
</comment>
<evidence type="ECO:0000256" key="12">
    <source>
        <dbReference type="SAM" id="MobiDB-lite"/>
    </source>
</evidence>
<gene>
    <name evidence="13" type="ORF">COCSUDRAFT_56271</name>
</gene>
<evidence type="ECO:0000256" key="6">
    <source>
        <dbReference type="ARBA" id="ARBA00022989"/>
    </source>
</evidence>
<evidence type="ECO:0000313" key="14">
    <source>
        <dbReference type="Proteomes" id="UP000007264"/>
    </source>
</evidence>
<dbReference type="EC" id="2.4.1.-" evidence="11"/>